<dbReference type="PRINTS" id="PR00420">
    <property type="entry name" value="RNGMNOXGNASE"/>
</dbReference>
<dbReference type="InterPro" id="IPR057494">
    <property type="entry name" value="Rossman_Mical"/>
</dbReference>
<evidence type="ECO:0000256" key="3">
    <source>
        <dbReference type="SAM" id="MobiDB-lite"/>
    </source>
</evidence>
<dbReference type="GeneID" id="14918726"/>
<feature type="domain" description="EF-hand" evidence="4">
    <location>
        <begin position="12"/>
        <end position="47"/>
    </location>
</feature>
<dbReference type="AlphaFoldDB" id="L8GYG3"/>
<dbReference type="InterPro" id="IPR011992">
    <property type="entry name" value="EF-hand-dom_pair"/>
</dbReference>
<feature type="compositionally biased region" description="Low complexity" evidence="3">
    <location>
        <begin position="182"/>
        <end position="195"/>
    </location>
</feature>
<dbReference type="GO" id="GO:0005509">
    <property type="term" value="F:calcium ion binding"/>
    <property type="evidence" value="ECO:0007669"/>
    <property type="project" value="InterPro"/>
</dbReference>
<evidence type="ECO:0000313" key="6">
    <source>
        <dbReference type="Proteomes" id="UP000011083"/>
    </source>
</evidence>
<dbReference type="PANTHER" id="PTHR23167:SF54">
    <property type="entry name" value="[F-ACTIN]-MONOOXYGENASE MICAL"/>
    <property type="match status" value="1"/>
</dbReference>
<dbReference type="Pfam" id="PF25413">
    <property type="entry name" value="Rossman_Mical"/>
    <property type="match status" value="1"/>
</dbReference>
<keyword evidence="2" id="KW-0963">Cytoplasm</keyword>
<evidence type="ECO:0000259" key="4">
    <source>
        <dbReference type="PROSITE" id="PS50222"/>
    </source>
</evidence>
<dbReference type="Proteomes" id="UP000011083">
    <property type="component" value="Unassembled WGS sequence"/>
</dbReference>
<dbReference type="PANTHER" id="PTHR23167">
    <property type="entry name" value="CALPONIN HOMOLOGY DOMAIN-CONTAINING PROTEIN DDB_G0272472-RELATED"/>
    <property type="match status" value="1"/>
</dbReference>
<sequence length="646" mass="72272">MVNWFGTELGMDRVEEAVNLFDKWDTRGSGRLNKAQFLRLMQQVIGANKFARGPIYQRLVELSFDYVDTGKKGSLDKRQFLISYNLLFSNERKQMALLLTKDFKGLTVEEIEDGLKKFEQQEKVDMDEFYQLKEELDDNLKRILKQILNIVEPGAADTKIVSALKTSLECLPVEEVKPSTPVTATAATSTAPRPVGQAPPSQRALKKACGVDADLQGVEVFNIIKTKVEYQTGFKASPPRAVIVGSGPGGLRTAIEFAFLGVRATVLEKRLDYSRNNLLHIWHSSIRDLKNIGAKYFYPQFCTGGINHIAIRSLQILLLKVALLLGVKFLPGVGYVKTDDSRHRAKPQSGLWQVVVAAQGKPDFVDYRDDDLAANIIVGADGENSLVAKDFEFERKVLQGSRAIGITANFVNTHTSAENQIKEFGILRVYNQQFFNDLNTKYGIDLENLVYYRGETHYFVMTAMIKSLLDKKVLREMQTDASLLLSRDNLDVQKLRSFVTEVADHTGLPSTCPFAPNHAGAEDVAIFDFSKKQQSITPFKIVGDQEGNKLLVALVGDALIEPFWPLGTGANRAILSALDTTWMVKGMYGNGAKQVSCAQLKQLETQWQDSFKIMMNSSPDDLVSNFGLHTIDPKTRYKKNSMSRFH</sequence>
<reference evidence="5 6" key="1">
    <citation type="journal article" date="2013" name="Genome Biol.">
        <title>Genome of Acanthamoeba castellanii highlights extensive lateral gene transfer and early evolution of tyrosine kinase signaling.</title>
        <authorList>
            <person name="Clarke M."/>
            <person name="Lohan A.J."/>
            <person name="Liu B."/>
            <person name="Lagkouvardos I."/>
            <person name="Roy S."/>
            <person name="Zafar N."/>
            <person name="Bertelli C."/>
            <person name="Schilde C."/>
            <person name="Kianianmomeni A."/>
            <person name="Burglin T.R."/>
            <person name="Frech C."/>
            <person name="Turcotte B."/>
            <person name="Kopec K.O."/>
            <person name="Synnott J.M."/>
            <person name="Choo C."/>
            <person name="Paponov I."/>
            <person name="Finkler A."/>
            <person name="Soon Heng Tan C."/>
            <person name="Hutchins A.P."/>
            <person name="Weinmeier T."/>
            <person name="Rattei T."/>
            <person name="Chu J.S."/>
            <person name="Gimenez G."/>
            <person name="Irimia M."/>
            <person name="Rigden D.J."/>
            <person name="Fitzpatrick D.A."/>
            <person name="Lorenzo-Morales J."/>
            <person name="Bateman A."/>
            <person name="Chiu C.H."/>
            <person name="Tang P."/>
            <person name="Hegemann P."/>
            <person name="Fromm H."/>
            <person name="Raoult D."/>
            <person name="Greub G."/>
            <person name="Miranda-Saavedra D."/>
            <person name="Chen N."/>
            <person name="Nash P."/>
            <person name="Ginger M.L."/>
            <person name="Horn M."/>
            <person name="Schaap P."/>
            <person name="Caler L."/>
            <person name="Loftus B."/>
        </authorList>
    </citation>
    <scope>NUCLEOTIDE SEQUENCE [LARGE SCALE GENOMIC DNA]</scope>
    <source>
        <strain evidence="5 6">Neff</strain>
    </source>
</reference>
<keyword evidence="6" id="KW-1185">Reference proteome</keyword>
<dbReference type="EMBL" id="KB007966">
    <property type="protein sequence ID" value="ELR17997.1"/>
    <property type="molecule type" value="Genomic_DNA"/>
</dbReference>
<dbReference type="RefSeq" id="XP_004340014.1">
    <property type="nucleotide sequence ID" value="XM_004339966.1"/>
</dbReference>
<dbReference type="InterPro" id="IPR036188">
    <property type="entry name" value="FAD/NAD-bd_sf"/>
</dbReference>
<dbReference type="SUPFAM" id="SSF51905">
    <property type="entry name" value="FAD/NAD(P)-binding domain"/>
    <property type="match status" value="1"/>
</dbReference>
<proteinExistence type="predicted"/>
<evidence type="ECO:0000313" key="5">
    <source>
        <dbReference type="EMBL" id="ELR17997.1"/>
    </source>
</evidence>
<accession>L8GYG3</accession>
<dbReference type="VEuPathDB" id="AmoebaDB:ACA1_209420"/>
<evidence type="ECO:0000256" key="2">
    <source>
        <dbReference type="ARBA" id="ARBA00022490"/>
    </source>
</evidence>
<feature type="region of interest" description="Disordered" evidence="3">
    <location>
        <begin position="182"/>
        <end position="201"/>
    </location>
</feature>
<protein>
    <recommendedName>
        <fullName evidence="4">EF-hand domain-containing protein</fullName>
    </recommendedName>
</protein>
<gene>
    <name evidence="5" type="ORF">ACA1_209420</name>
</gene>
<dbReference type="InterPro" id="IPR002048">
    <property type="entry name" value="EF_hand_dom"/>
</dbReference>
<dbReference type="Gene3D" id="3.50.50.60">
    <property type="entry name" value="FAD/NAD(P)-binding domain"/>
    <property type="match status" value="1"/>
</dbReference>
<comment type="subcellular location">
    <subcellularLocation>
        <location evidence="1">Cytoplasm</location>
    </subcellularLocation>
</comment>
<evidence type="ECO:0000256" key="1">
    <source>
        <dbReference type="ARBA" id="ARBA00004496"/>
    </source>
</evidence>
<dbReference type="PROSITE" id="PS50222">
    <property type="entry name" value="EF_HAND_2"/>
    <property type="match status" value="1"/>
</dbReference>
<dbReference type="OrthoDB" id="20799at2759"/>
<dbReference type="InterPro" id="IPR050540">
    <property type="entry name" value="F-actin_Monoox_Mical"/>
</dbReference>
<name>L8GYG3_ACACF</name>
<organism evidence="5 6">
    <name type="scientific">Acanthamoeba castellanii (strain ATCC 30010 / Neff)</name>
    <dbReference type="NCBI Taxonomy" id="1257118"/>
    <lineage>
        <taxon>Eukaryota</taxon>
        <taxon>Amoebozoa</taxon>
        <taxon>Discosea</taxon>
        <taxon>Longamoebia</taxon>
        <taxon>Centramoebida</taxon>
        <taxon>Acanthamoebidae</taxon>
        <taxon>Acanthamoeba</taxon>
    </lineage>
</organism>
<dbReference type="Gene3D" id="1.10.238.10">
    <property type="entry name" value="EF-hand"/>
    <property type="match status" value="1"/>
</dbReference>
<dbReference type="SUPFAM" id="SSF47473">
    <property type="entry name" value="EF-hand"/>
    <property type="match status" value="1"/>
</dbReference>
<dbReference type="GO" id="GO:0005737">
    <property type="term" value="C:cytoplasm"/>
    <property type="evidence" value="ECO:0007669"/>
    <property type="project" value="UniProtKB-SubCell"/>
</dbReference>
<dbReference type="KEGG" id="acan:ACA1_209420"/>